<reference evidence="1" key="1">
    <citation type="submission" date="2021-12" db="EMBL/GenBank/DDBJ databases">
        <title>Description of Gramella crocea sp. nov., a new bacterium isolated from activated sludge.</title>
        <authorList>
            <person name="Zhang X."/>
        </authorList>
    </citation>
    <scope>NUCLEOTIDE SEQUENCE</scope>
    <source>
        <strain evidence="1">YB25</strain>
    </source>
</reference>
<sequence>MTVICHSQNKVDEEGRRHGHWKVNFEGTSSPKFEGNFVHGKETGIFKFYKKGFYDHPTAIMNFEEAKDSVHVTYYTQKGKPISEGNMLNRKREGKWVYYHQKSDSIMMTEVYKNDKLNGLQKTYFPNGQLAEKTSYRDGLKHGESYIYTENGQVTKHLNYKNGELHGDAVYYTPKGEKTMEGVYKEGQKTGTWKYYTDGKLDREQEY</sequence>
<evidence type="ECO:0000313" key="2">
    <source>
        <dbReference type="Proteomes" id="UP001139344"/>
    </source>
</evidence>
<protein>
    <submittedName>
        <fullName evidence="1">Aspartic peptidase</fullName>
    </submittedName>
</protein>
<proteinExistence type="predicted"/>
<dbReference type="SUPFAM" id="SSF82185">
    <property type="entry name" value="Histone H3 K4-specific methyltransferase SET7/9 N-terminal domain"/>
    <property type="match status" value="1"/>
</dbReference>
<dbReference type="PANTHER" id="PTHR33706">
    <property type="entry name" value="MORN VARIANT REPEAT PROTEIN"/>
    <property type="match status" value="1"/>
</dbReference>
<organism evidence="1 2">
    <name type="scientific">Christiangramia crocea</name>
    <dbReference type="NCBI Taxonomy" id="2904124"/>
    <lineage>
        <taxon>Bacteria</taxon>
        <taxon>Pseudomonadati</taxon>
        <taxon>Bacteroidota</taxon>
        <taxon>Flavobacteriia</taxon>
        <taxon>Flavobacteriales</taxon>
        <taxon>Flavobacteriaceae</taxon>
        <taxon>Christiangramia</taxon>
    </lineage>
</organism>
<dbReference type="InterPro" id="IPR011652">
    <property type="entry name" value="MORN_2"/>
</dbReference>
<dbReference type="EMBL" id="JAJSON010000030">
    <property type="protein sequence ID" value="MCG9973314.1"/>
    <property type="molecule type" value="Genomic_DNA"/>
</dbReference>
<keyword evidence="2" id="KW-1185">Reference proteome</keyword>
<dbReference type="AlphaFoldDB" id="A0A9X1UZT8"/>
<dbReference type="Proteomes" id="UP001139344">
    <property type="component" value="Unassembled WGS sequence"/>
</dbReference>
<comment type="caution">
    <text evidence="1">The sequence shown here is derived from an EMBL/GenBank/DDBJ whole genome shotgun (WGS) entry which is preliminary data.</text>
</comment>
<name>A0A9X1UZT8_9FLAO</name>
<dbReference type="Gene3D" id="2.20.110.10">
    <property type="entry name" value="Histone H3 K4-specific methyltransferase SET7/9 N-terminal domain"/>
    <property type="match status" value="2"/>
</dbReference>
<gene>
    <name evidence="1" type="ORF">LU635_16805</name>
</gene>
<dbReference type="Pfam" id="PF07661">
    <property type="entry name" value="MORN_2"/>
    <property type="match status" value="2"/>
</dbReference>
<dbReference type="PANTHER" id="PTHR33706:SF1">
    <property type="entry name" value="TPR REPEAT PROTEIN"/>
    <property type="match status" value="1"/>
</dbReference>
<dbReference type="RefSeq" id="WP_240100754.1">
    <property type="nucleotide sequence ID" value="NZ_JAJSON010000030.1"/>
</dbReference>
<evidence type="ECO:0000313" key="1">
    <source>
        <dbReference type="EMBL" id="MCG9973314.1"/>
    </source>
</evidence>
<accession>A0A9X1UZT8</accession>